<evidence type="ECO:0000313" key="2">
    <source>
        <dbReference type="Proteomes" id="UP000028194"/>
    </source>
</evidence>
<dbReference type="KEGG" id="nev:NTE_00675"/>
<sequence length="140" mass="14750">MAEPPGSLVINESYSGLDSEQGMAVLDNNQSFYMTTLDGNLKSAFFSEPDGTAVKFAGVTFTFARPLNIPLPSNPMMPVVVQFQDGTSETLFVQVQRDHPMTVLASHGGTIAGITITQGNPLMAGLAGDQGKVKLLVSAS</sequence>
<keyword evidence="2" id="KW-1185">Reference proteome</keyword>
<dbReference type="EMBL" id="CP007174">
    <property type="protein sequence ID" value="AIF82755.1"/>
    <property type="molecule type" value="Genomic_DNA"/>
</dbReference>
<evidence type="ECO:0000313" key="1">
    <source>
        <dbReference type="EMBL" id="AIF82755.1"/>
    </source>
</evidence>
<gene>
    <name evidence="1" type="ORF">NTE_00675</name>
</gene>
<dbReference type="AlphaFoldDB" id="A0A075MNP8"/>
<dbReference type="Proteomes" id="UP000028194">
    <property type="component" value="Chromosome"/>
</dbReference>
<reference evidence="1 2" key="1">
    <citation type="journal article" date="2014" name="PLoS ONE">
        <title>Genome Sequence of Candidatus Nitrososphaera evergladensis from Group I.1b Enriched from Everglades Soil Reveals Novel Genomic Features of the Ammonia-Oxidizing Archaea.</title>
        <authorList>
            <person name="Zhalnina K.V."/>
            <person name="Dias R."/>
            <person name="Leonard M.T."/>
            <person name="Dorr de Quadros P."/>
            <person name="Camargo F.A."/>
            <person name="Drew J.C."/>
            <person name="Farmerie W.G."/>
            <person name="Daroub S.H."/>
            <person name="Triplett E.W."/>
        </authorList>
    </citation>
    <scope>NUCLEOTIDE SEQUENCE [LARGE SCALE GENOMIC DNA]</scope>
    <source>
        <strain evidence="1 2">SR1</strain>
    </source>
</reference>
<protein>
    <submittedName>
        <fullName evidence="1">Uncharacterized protein</fullName>
    </submittedName>
</protein>
<dbReference type="STRING" id="1459636.NTE_00675"/>
<dbReference type="GeneID" id="41596533"/>
<organism evidence="1 2">
    <name type="scientific">Candidatus Nitrososphaera evergladensis SR1</name>
    <dbReference type="NCBI Taxonomy" id="1459636"/>
    <lineage>
        <taxon>Archaea</taxon>
        <taxon>Nitrososphaerota</taxon>
        <taxon>Nitrososphaeria</taxon>
        <taxon>Nitrososphaerales</taxon>
        <taxon>Nitrososphaeraceae</taxon>
        <taxon>Nitrososphaera</taxon>
    </lineage>
</organism>
<accession>A0A075MNP8</accession>
<dbReference type="RefSeq" id="WP_148699662.1">
    <property type="nucleotide sequence ID" value="NZ_CP007174.1"/>
</dbReference>
<proteinExistence type="predicted"/>
<dbReference type="HOGENOM" id="CLU_1830504_0_0_2"/>
<name>A0A075MNP8_9ARCH</name>